<proteinExistence type="inferred from homology"/>
<evidence type="ECO:0000313" key="6">
    <source>
        <dbReference type="EMBL" id="AHF14050.1"/>
    </source>
</evidence>
<dbReference type="CDD" id="cd02440">
    <property type="entry name" value="AdoMet_MTases"/>
    <property type="match status" value="1"/>
</dbReference>
<comment type="catalytic activity">
    <reaction evidence="5">
        <text>a 2-demethylmenaquinol + S-adenosyl-L-methionine = a menaquinol + S-adenosyl-L-homocysteine + H(+)</text>
        <dbReference type="Rhea" id="RHEA:42640"/>
        <dbReference type="Rhea" id="RHEA-COMP:9539"/>
        <dbReference type="Rhea" id="RHEA-COMP:9563"/>
        <dbReference type="ChEBI" id="CHEBI:15378"/>
        <dbReference type="ChEBI" id="CHEBI:18151"/>
        <dbReference type="ChEBI" id="CHEBI:55437"/>
        <dbReference type="ChEBI" id="CHEBI:57856"/>
        <dbReference type="ChEBI" id="CHEBI:59789"/>
        <dbReference type="EC" id="2.1.1.163"/>
    </reaction>
</comment>
<dbReference type="Pfam" id="PF01209">
    <property type="entry name" value="Ubie_methyltran"/>
    <property type="match status" value="1"/>
</dbReference>
<dbReference type="STRING" id="929713.NIASO_00260"/>
<dbReference type="PANTHER" id="PTHR43591:SF24">
    <property type="entry name" value="2-METHOXY-6-POLYPRENYL-1,4-BENZOQUINOL METHYLASE, MITOCHONDRIAL"/>
    <property type="match status" value="1"/>
</dbReference>
<comment type="function">
    <text evidence="5">Methyltransferase required for the conversion of demethylmenaquinol (DMKH2) to menaquinol (MKH2).</text>
</comment>
<evidence type="ECO:0000256" key="1">
    <source>
        <dbReference type="ARBA" id="ARBA00022428"/>
    </source>
</evidence>
<name>W0ET94_9BACT</name>
<dbReference type="HOGENOM" id="CLU_037990_0_0_10"/>
<evidence type="ECO:0000256" key="2">
    <source>
        <dbReference type="ARBA" id="ARBA00022603"/>
    </source>
</evidence>
<dbReference type="HAMAP" id="MF_01813">
    <property type="entry name" value="MenG_UbiE_methyltr"/>
    <property type="match status" value="1"/>
</dbReference>
<dbReference type="eggNOG" id="COG2226">
    <property type="taxonomic scope" value="Bacteria"/>
</dbReference>
<dbReference type="UniPathway" id="UPA00079">
    <property type="reaction ID" value="UER00169"/>
</dbReference>
<comment type="pathway">
    <text evidence="5">Quinol/quinone metabolism; menaquinone biosynthesis; menaquinol from 1,4-dihydroxy-2-naphthoate: step 2/2.</text>
</comment>
<dbReference type="GO" id="GO:0032259">
    <property type="term" value="P:methylation"/>
    <property type="evidence" value="ECO:0007669"/>
    <property type="project" value="UniProtKB-KW"/>
</dbReference>
<dbReference type="PROSITE" id="PS01183">
    <property type="entry name" value="UBIE_1"/>
    <property type="match status" value="1"/>
</dbReference>
<protein>
    <recommendedName>
        <fullName evidence="5">Demethylmenaquinone methyltransferase</fullName>
        <ecNumber evidence="5">2.1.1.163</ecNumber>
    </recommendedName>
</protein>
<dbReference type="Proteomes" id="UP000003586">
    <property type="component" value="Chromosome"/>
</dbReference>
<dbReference type="EMBL" id="CP007035">
    <property type="protein sequence ID" value="AHF14050.1"/>
    <property type="molecule type" value="Genomic_DNA"/>
</dbReference>
<feature type="binding site" evidence="5">
    <location>
        <position position="64"/>
    </location>
    <ligand>
        <name>S-adenosyl-L-methionine</name>
        <dbReference type="ChEBI" id="CHEBI:59789"/>
    </ligand>
</feature>
<comment type="caution">
    <text evidence="5">Lacks conserved residue(s) required for the propagation of feature annotation.</text>
</comment>
<sequence>MIPYQESGKTKKEQVAEMFDRIAVRYDLLNRVLSGRTDVTWRKKAIGLLKKYRPQQILDIATGTGDLALTACKLLHPQHITGVDISAQMLEVGKQKIAKEGLSDKITLELGDSENLHFVDAQFDAVTAAFGVRNFENLEKGLSEMHRVLKPGGQLVIIEFSRPKPGVFKGIYQLYMTVVAPQIAGILKQNKEAYKYLNKSAKAFPERNDFTAIVTRAGFKNAAYRSLTFGVCCIYTAEK</sequence>
<evidence type="ECO:0000256" key="5">
    <source>
        <dbReference type="HAMAP-Rule" id="MF_01813"/>
    </source>
</evidence>
<dbReference type="PANTHER" id="PTHR43591">
    <property type="entry name" value="METHYLTRANSFERASE"/>
    <property type="match status" value="1"/>
</dbReference>
<dbReference type="GO" id="GO:0009234">
    <property type="term" value="P:menaquinone biosynthetic process"/>
    <property type="evidence" value="ECO:0007669"/>
    <property type="project" value="UniProtKB-UniRule"/>
</dbReference>
<dbReference type="NCBIfam" id="TIGR01934">
    <property type="entry name" value="MenG_MenH_UbiE"/>
    <property type="match status" value="1"/>
</dbReference>
<dbReference type="InterPro" id="IPR029063">
    <property type="entry name" value="SAM-dependent_MTases_sf"/>
</dbReference>
<dbReference type="KEGG" id="nso:NIASO_00260"/>
<dbReference type="GO" id="GO:0043770">
    <property type="term" value="F:demethylmenaquinone methyltransferase activity"/>
    <property type="evidence" value="ECO:0007669"/>
    <property type="project" value="UniProtKB-UniRule"/>
</dbReference>
<keyword evidence="6" id="KW-0830">Ubiquinone</keyword>
<dbReference type="InterPro" id="IPR023576">
    <property type="entry name" value="UbiE/COQ5_MeTrFase_CS"/>
</dbReference>
<reference evidence="6 7" key="1">
    <citation type="submission" date="2013-12" db="EMBL/GenBank/DDBJ databases">
        <authorList>
            <consortium name="DOE Joint Genome Institute"/>
            <person name="Eisen J."/>
            <person name="Huntemann M."/>
            <person name="Han J."/>
            <person name="Chen A."/>
            <person name="Kyrpides N."/>
            <person name="Mavromatis K."/>
            <person name="Markowitz V."/>
            <person name="Palaniappan K."/>
            <person name="Ivanova N."/>
            <person name="Schaumberg A."/>
            <person name="Pati A."/>
            <person name="Liolios K."/>
            <person name="Nordberg H.P."/>
            <person name="Cantor M.N."/>
            <person name="Hua S.X."/>
            <person name="Woyke T."/>
        </authorList>
    </citation>
    <scope>NUCLEOTIDE SEQUENCE [LARGE SCALE GENOMIC DNA]</scope>
    <source>
        <strain evidence="7">DSM 19437</strain>
    </source>
</reference>
<keyword evidence="1 5" id="KW-0474">Menaquinone biosynthesis</keyword>
<dbReference type="InterPro" id="IPR004033">
    <property type="entry name" value="UbiE/COQ5_MeTrFase"/>
</dbReference>
<dbReference type="PROSITE" id="PS51608">
    <property type="entry name" value="SAM_MT_UBIE"/>
    <property type="match status" value="1"/>
</dbReference>
<dbReference type="Gene3D" id="3.40.50.150">
    <property type="entry name" value="Vaccinia Virus protein VP39"/>
    <property type="match status" value="1"/>
</dbReference>
<keyword evidence="4 5" id="KW-0949">S-adenosyl-L-methionine</keyword>
<dbReference type="AlphaFoldDB" id="W0ET94"/>
<keyword evidence="7" id="KW-1185">Reference proteome</keyword>
<dbReference type="NCBIfam" id="NF001244">
    <property type="entry name" value="PRK00216.1-5"/>
    <property type="match status" value="1"/>
</dbReference>
<gene>
    <name evidence="5" type="primary">menG</name>
    <name evidence="6" type="ORF">NIASO_00260</name>
</gene>
<feature type="binding site" evidence="5">
    <location>
        <begin position="112"/>
        <end position="113"/>
    </location>
    <ligand>
        <name>S-adenosyl-L-methionine</name>
        <dbReference type="ChEBI" id="CHEBI:59789"/>
    </ligand>
</feature>
<organism evidence="6 7">
    <name type="scientific">Niabella soli DSM 19437</name>
    <dbReference type="NCBI Taxonomy" id="929713"/>
    <lineage>
        <taxon>Bacteria</taxon>
        <taxon>Pseudomonadati</taxon>
        <taxon>Bacteroidota</taxon>
        <taxon>Chitinophagia</taxon>
        <taxon>Chitinophagales</taxon>
        <taxon>Chitinophagaceae</taxon>
        <taxon>Niabella</taxon>
    </lineage>
</organism>
<dbReference type="PROSITE" id="PS01184">
    <property type="entry name" value="UBIE_2"/>
    <property type="match status" value="1"/>
</dbReference>
<accession>W0ET94</accession>
<feature type="binding site" evidence="5">
    <location>
        <position position="84"/>
    </location>
    <ligand>
        <name>S-adenosyl-L-methionine</name>
        <dbReference type="ChEBI" id="CHEBI:59789"/>
    </ligand>
</feature>
<keyword evidence="3 5" id="KW-0808">Transferase</keyword>
<evidence type="ECO:0000313" key="7">
    <source>
        <dbReference type="Proteomes" id="UP000003586"/>
    </source>
</evidence>
<dbReference type="EC" id="2.1.1.163" evidence="5"/>
<dbReference type="SUPFAM" id="SSF53335">
    <property type="entry name" value="S-adenosyl-L-methionine-dependent methyltransferases"/>
    <property type="match status" value="1"/>
</dbReference>
<evidence type="ECO:0000256" key="4">
    <source>
        <dbReference type="ARBA" id="ARBA00022691"/>
    </source>
</evidence>
<evidence type="ECO:0000256" key="3">
    <source>
        <dbReference type="ARBA" id="ARBA00022679"/>
    </source>
</evidence>
<comment type="similarity">
    <text evidence="5">Belongs to the class I-like SAM-binding methyltransferase superfamily. MenG/UbiE family.</text>
</comment>
<keyword evidence="2 5" id="KW-0489">Methyltransferase</keyword>